<dbReference type="SUPFAM" id="SSF56112">
    <property type="entry name" value="Protein kinase-like (PK-like)"/>
    <property type="match status" value="1"/>
</dbReference>
<comment type="caution">
    <text evidence="8">The sequence shown here is derived from an EMBL/GenBank/DDBJ whole genome shotgun (WGS) entry which is preliminary data.</text>
</comment>
<dbReference type="EMBL" id="BAABFX010000033">
    <property type="protein sequence ID" value="GAA4398993.1"/>
    <property type="molecule type" value="Genomic_DNA"/>
</dbReference>
<evidence type="ECO:0000256" key="2">
    <source>
        <dbReference type="ARBA" id="ARBA00022741"/>
    </source>
</evidence>
<keyword evidence="9" id="KW-1185">Reference proteome</keyword>
<proteinExistence type="predicted"/>
<evidence type="ECO:0000256" key="3">
    <source>
        <dbReference type="ARBA" id="ARBA00022777"/>
    </source>
</evidence>
<dbReference type="RefSeq" id="WP_159899717.1">
    <property type="nucleotide sequence ID" value="NZ_BAABFX010000033.1"/>
</dbReference>
<dbReference type="InterPro" id="IPR011009">
    <property type="entry name" value="Kinase-like_dom_sf"/>
</dbReference>
<evidence type="ECO:0000313" key="8">
    <source>
        <dbReference type="EMBL" id="GAA4398993.1"/>
    </source>
</evidence>
<keyword evidence="6" id="KW-0812">Transmembrane</keyword>
<feature type="region of interest" description="Disordered" evidence="5">
    <location>
        <begin position="310"/>
        <end position="331"/>
    </location>
</feature>
<dbReference type="PANTHER" id="PTHR43289:SF33">
    <property type="entry name" value="SERINE_THREONINE KINASE 31"/>
    <property type="match status" value="1"/>
</dbReference>
<evidence type="ECO:0000259" key="7">
    <source>
        <dbReference type="PROSITE" id="PS50011"/>
    </source>
</evidence>
<feature type="region of interest" description="Disordered" evidence="5">
    <location>
        <begin position="385"/>
        <end position="411"/>
    </location>
</feature>
<protein>
    <recommendedName>
        <fullName evidence="7">Protein kinase domain-containing protein</fullName>
    </recommendedName>
</protein>
<sequence>MDEEGTQPPQVSGFEVGELLARGGTSEVWAGVSLPDGRRVAIKVVQAGLREVEAAAREAAVSAAAASAHIVEIDSVVGLADGRVALVMPHLRGGSLDALVRQRGHLTAGEVVTALAPVASALGRLHGLGVVHGDVSPGNVLLDLDGRPVLGDLGLGHVLGDISPGVWGTDGYVAPEVVMGGDPSPASDVYGVGALGWLCLTGSVPGAPGLRPALADVSRAGQSAAALVQALEAALSPEPAGRPDADGLGWLLFQAATATPLDLVRGGDEVSAVTYRLRAAAGEAAAPEPPSRWRLGRARVARRGAAALTSISLGQRRGPGRHSEPSTRTGAGVARVAVTAAGAAILAVALVVAVTVLGRDGGSAEARPAPSMVQPSAVQSLAVRSSVTPERSPAQVRPTAAADPRVDPVAPRERPQELLAVLAEARAGAFREATAAMLHGAVAPGSTAAARDTAAVTQIARRGLRYSGLRYEVVGARHVSGDARAAVVQARIDASAYSVVGRDGSQPQPAQEGGEVFVDLVLTQSGWRISAIRPVS</sequence>
<evidence type="ECO:0000256" key="1">
    <source>
        <dbReference type="ARBA" id="ARBA00022679"/>
    </source>
</evidence>
<keyword evidence="1" id="KW-0808">Transferase</keyword>
<feature type="domain" description="Protein kinase" evidence="7">
    <location>
        <begin position="14"/>
        <end position="254"/>
    </location>
</feature>
<gene>
    <name evidence="8" type="ORF">GCM10023153_24500</name>
</gene>
<evidence type="ECO:0000313" key="9">
    <source>
        <dbReference type="Proteomes" id="UP001500390"/>
    </source>
</evidence>
<dbReference type="Proteomes" id="UP001500390">
    <property type="component" value="Unassembled WGS sequence"/>
</dbReference>
<keyword evidence="3" id="KW-0418">Kinase</keyword>
<dbReference type="InterPro" id="IPR008266">
    <property type="entry name" value="Tyr_kinase_AS"/>
</dbReference>
<dbReference type="InterPro" id="IPR000719">
    <property type="entry name" value="Prot_kinase_dom"/>
</dbReference>
<keyword evidence="6" id="KW-0472">Membrane</keyword>
<dbReference type="CDD" id="cd14014">
    <property type="entry name" value="STKc_PknB_like"/>
    <property type="match status" value="1"/>
</dbReference>
<keyword evidence="4" id="KW-0067">ATP-binding</keyword>
<dbReference type="Gene3D" id="1.10.510.10">
    <property type="entry name" value="Transferase(Phosphotransferase) domain 1"/>
    <property type="match status" value="1"/>
</dbReference>
<dbReference type="Pfam" id="PF00069">
    <property type="entry name" value="Pkinase"/>
    <property type="match status" value="1"/>
</dbReference>
<keyword evidence="6" id="KW-1133">Transmembrane helix</keyword>
<organism evidence="8 9">
    <name type="scientific">Ornithinibacter aureus</name>
    <dbReference type="NCBI Taxonomy" id="622664"/>
    <lineage>
        <taxon>Bacteria</taxon>
        <taxon>Bacillati</taxon>
        <taxon>Actinomycetota</taxon>
        <taxon>Actinomycetes</taxon>
        <taxon>Micrococcales</taxon>
        <taxon>Intrasporangiaceae</taxon>
        <taxon>Ornithinibacter</taxon>
    </lineage>
</organism>
<dbReference type="PROSITE" id="PS00109">
    <property type="entry name" value="PROTEIN_KINASE_TYR"/>
    <property type="match status" value="1"/>
</dbReference>
<dbReference type="PANTHER" id="PTHR43289">
    <property type="entry name" value="MITOGEN-ACTIVATED PROTEIN KINASE KINASE KINASE 20-RELATED"/>
    <property type="match status" value="1"/>
</dbReference>
<feature type="transmembrane region" description="Helical" evidence="6">
    <location>
        <begin position="336"/>
        <end position="357"/>
    </location>
</feature>
<accession>A0ABP8K0Q6</accession>
<evidence type="ECO:0000256" key="4">
    <source>
        <dbReference type="ARBA" id="ARBA00022840"/>
    </source>
</evidence>
<dbReference type="PROSITE" id="PS50011">
    <property type="entry name" value="PROTEIN_KINASE_DOM"/>
    <property type="match status" value="1"/>
</dbReference>
<reference evidence="9" key="1">
    <citation type="journal article" date="2019" name="Int. J. Syst. Evol. Microbiol.">
        <title>The Global Catalogue of Microorganisms (GCM) 10K type strain sequencing project: providing services to taxonomists for standard genome sequencing and annotation.</title>
        <authorList>
            <consortium name="The Broad Institute Genomics Platform"/>
            <consortium name="The Broad Institute Genome Sequencing Center for Infectious Disease"/>
            <person name="Wu L."/>
            <person name="Ma J."/>
        </authorList>
    </citation>
    <scope>NUCLEOTIDE SEQUENCE [LARGE SCALE GENOMIC DNA]</scope>
    <source>
        <strain evidence="9">JCM 17738</strain>
    </source>
</reference>
<evidence type="ECO:0000256" key="6">
    <source>
        <dbReference type="SAM" id="Phobius"/>
    </source>
</evidence>
<name>A0ABP8K0Q6_9MICO</name>
<evidence type="ECO:0000256" key="5">
    <source>
        <dbReference type="SAM" id="MobiDB-lite"/>
    </source>
</evidence>
<keyword evidence="2" id="KW-0547">Nucleotide-binding</keyword>